<dbReference type="VEuPathDB" id="FungiDB:RhiirFUN_013288"/>
<dbReference type="AlphaFoldDB" id="A0A2I1F4Y5"/>
<protein>
    <submittedName>
        <fullName evidence="1">Polyubiquitin</fullName>
    </submittedName>
</protein>
<dbReference type="InterPro" id="IPR019956">
    <property type="entry name" value="Ubiquitin_dom"/>
</dbReference>
<dbReference type="VEuPathDB" id="FungiDB:RhiirA1_420636"/>
<dbReference type="EMBL" id="LLXJ01001483">
    <property type="protein sequence ID" value="PKC01945.1"/>
    <property type="molecule type" value="Genomic_DNA"/>
</dbReference>
<dbReference type="InterPro" id="IPR050158">
    <property type="entry name" value="Ubiquitin_ubiquitin-like"/>
</dbReference>
<evidence type="ECO:0000313" key="1">
    <source>
        <dbReference type="EMBL" id="PKC01945.1"/>
    </source>
</evidence>
<dbReference type="PROSITE" id="PS50053">
    <property type="entry name" value="UBIQUITIN_2"/>
    <property type="match status" value="2"/>
</dbReference>
<dbReference type="SUPFAM" id="SSF54236">
    <property type="entry name" value="Ubiquitin-like"/>
    <property type="match status" value="2"/>
</dbReference>
<sequence>MQIFVRGCLGYGGNAYTIEVESSDSIAQVKEKISNKTGVPCAHQRLIFAGKQLTDERTLSDYNIQKESTLHLACRLRGCKLLFIETKTIFIYADRTYTIEVEYHDTVAILKEKFYKKTGINCERQRLRLIHRCKQLEDTRSLSEYNINKESTVYLVHTLLSCKKCPGQK</sequence>
<dbReference type="PANTHER" id="PTHR10666">
    <property type="entry name" value="UBIQUITIN"/>
    <property type="match status" value="1"/>
</dbReference>
<dbReference type="VEuPathDB" id="FungiDB:RhiirA1_365936"/>
<evidence type="ECO:0000313" key="2">
    <source>
        <dbReference type="Proteomes" id="UP000232722"/>
    </source>
</evidence>
<dbReference type="InterPro" id="IPR029071">
    <property type="entry name" value="Ubiquitin-like_domsf"/>
</dbReference>
<name>A0A2I1F4Y5_9GLOM</name>
<accession>A0A2I1F4Y5</accession>
<dbReference type="PRINTS" id="PR00348">
    <property type="entry name" value="UBIQUITIN"/>
</dbReference>
<dbReference type="VEuPathDB" id="FungiDB:RhiirFUN_008774"/>
<dbReference type="FunFam" id="3.10.20.90:FF:000160">
    <property type="entry name" value="Polyubiquitin-C"/>
    <property type="match status" value="1"/>
</dbReference>
<dbReference type="OrthoDB" id="2307030at2759"/>
<dbReference type="Proteomes" id="UP000232722">
    <property type="component" value="Unassembled WGS sequence"/>
</dbReference>
<proteinExistence type="predicted"/>
<dbReference type="VEuPathDB" id="FungiDB:FUN_008409"/>
<dbReference type="InterPro" id="IPR000626">
    <property type="entry name" value="Ubiquitin-like_dom"/>
</dbReference>
<dbReference type="Gene3D" id="3.10.20.90">
    <property type="entry name" value="Phosphatidylinositol 3-kinase Catalytic Subunit, Chain A, domain 1"/>
    <property type="match status" value="2"/>
</dbReference>
<dbReference type="SMART" id="SM00213">
    <property type="entry name" value="UBQ"/>
    <property type="match status" value="2"/>
</dbReference>
<gene>
    <name evidence="1" type="ORF">RhiirA5_278120</name>
</gene>
<dbReference type="Pfam" id="PF00240">
    <property type="entry name" value="ubiquitin"/>
    <property type="match status" value="2"/>
</dbReference>
<organism evidence="1 2">
    <name type="scientific">Rhizophagus irregularis</name>
    <dbReference type="NCBI Taxonomy" id="588596"/>
    <lineage>
        <taxon>Eukaryota</taxon>
        <taxon>Fungi</taxon>
        <taxon>Fungi incertae sedis</taxon>
        <taxon>Mucoromycota</taxon>
        <taxon>Glomeromycotina</taxon>
        <taxon>Glomeromycetes</taxon>
        <taxon>Glomerales</taxon>
        <taxon>Glomeraceae</taxon>
        <taxon>Rhizophagus</taxon>
    </lineage>
</organism>
<dbReference type="CDD" id="cd17039">
    <property type="entry name" value="Ubl_ubiquitin_like"/>
    <property type="match status" value="1"/>
</dbReference>
<reference evidence="1 2" key="2">
    <citation type="submission" date="2017-09" db="EMBL/GenBank/DDBJ databases">
        <title>Extensive intraspecific genome diversity in a model arbuscular mycorrhizal fungus.</title>
        <authorList>
            <person name="Chen E.C."/>
            <person name="Morin E."/>
            <person name="Beaudet D."/>
            <person name="Noel J."/>
            <person name="Ndikumana S."/>
            <person name="Charron P."/>
            <person name="St-Onge C."/>
            <person name="Giorgi J."/>
            <person name="Grigoriev I.V."/>
            <person name="Roux C."/>
            <person name="Martin F.M."/>
            <person name="Corradi N."/>
        </authorList>
    </citation>
    <scope>NUCLEOTIDE SEQUENCE [LARGE SCALE GENOMIC DNA]</scope>
    <source>
        <strain evidence="1 2">A5</strain>
    </source>
</reference>
<comment type="caution">
    <text evidence="1">The sequence shown here is derived from an EMBL/GenBank/DDBJ whole genome shotgun (WGS) entry which is preliminary data.</text>
</comment>
<dbReference type="VEuPathDB" id="FungiDB:FUN_016559"/>
<reference evidence="1 2" key="1">
    <citation type="submission" date="2016-04" db="EMBL/GenBank/DDBJ databases">
        <title>Genome analyses suggest a sexual origin of heterokaryosis in a supposedly ancient asexual fungus.</title>
        <authorList>
            <person name="Ropars J."/>
            <person name="Sedzielewska K."/>
            <person name="Noel J."/>
            <person name="Charron P."/>
            <person name="Farinelli L."/>
            <person name="Marton T."/>
            <person name="Kruger M."/>
            <person name="Pelin A."/>
            <person name="Brachmann A."/>
            <person name="Corradi N."/>
        </authorList>
    </citation>
    <scope>NUCLEOTIDE SEQUENCE [LARGE SCALE GENOMIC DNA]</scope>
    <source>
        <strain evidence="1 2">A5</strain>
    </source>
</reference>